<name>A0A4Q4SJU2_9PLEO</name>
<evidence type="ECO:0000259" key="2">
    <source>
        <dbReference type="Pfam" id="PF20233"/>
    </source>
</evidence>
<feature type="domain" description="DUF6590" evidence="2">
    <location>
        <begin position="121"/>
        <end position="271"/>
    </location>
</feature>
<evidence type="ECO:0000313" key="3">
    <source>
        <dbReference type="EMBL" id="RYO70379.1"/>
    </source>
</evidence>
<dbReference type="PANTHER" id="PTHR35391:SF5">
    <property type="entry name" value="DUF6590 DOMAIN-CONTAINING PROTEIN"/>
    <property type="match status" value="1"/>
</dbReference>
<accession>A0A4Q4SJU2</accession>
<sequence length="297" mass="33380">MAQVAQSEWNVEFQRYIVPLWSAEHGRYYWQHYVEGQGWTFFDWAPFGWTPSAQNFSQSLHSSQAQSHARTDSVQTVTSSSGGPAGYGRGETIQGSYQPENPYPNSHYEVLDPSFYVRSGAFFEEGKVFAVLFTETAGANAINPMADYNTSLSRVKYNEFAHTQVRRFIVTKSKREFCFAVPIFSYGNRGTTKHGVVPDEHAIAYSLGMQPQLVPGEAPLVKAPIPIVMDTGAHPLAVASRIYFAIHHPIQYNVKVKSLGYVHPDYLPTFLGYWNQENFDSEQDPEVTQNTNNTDGA</sequence>
<reference evidence="4" key="1">
    <citation type="journal article" date="2019" name="bioRxiv">
        <title>Genomics, evolutionary history and diagnostics of the Alternaria alternata species group including apple and Asian pear pathotypes.</title>
        <authorList>
            <person name="Armitage A.D."/>
            <person name="Cockerton H.M."/>
            <person name="Sreenivasaprasad S."/>
            <person name="Woodhall J.W."/>
            <person name="Lane C.R."/>
            <person name="Harrison R.J."/>
            <person name="Clarkson J.P."/>
        </authorList>
    </citation>
    <scope>NUCLEOTIDE SEQUENCE [LARGE SCALE GENOMIC DNA]</scope>
    <source>
        <strain evidence="4">RGR 97.0016</strain>
    </source>
</reference>
<gene>
    <name evidence="3" type="ORF">AA0113_g3218</name>
</gene>
<protein>
    <recommendedName>
        <fullName evidence="2">DUF6590 domain-containing protein</fullName>
    </recommendedName>
</protein>
<dbReference type="InterPro" id="IPR046497">
    <property type="entry name" value="DUF6590"/>
</dbReference>
<feature type="compositionally biased region" description="Polar residues" evidence="1">
    <location>
        <begin position="72"/>
        <end position="82"/>
    </location>
</feature>
<dbReference type="AlphaFoldDB" id="A0A4Q4SJU2"/>
<comment type="caution">
    <text evidence="3">The sequence shown here is derived from an EMBL/GenBank/DDBJ whole genome shotgun (WGS) entry which is preliminary data.</text>
</comment>
<dbReference type="PANTHER" id="PTHR35391">
    <property type="entry name" value="C2H2-TYPE DOMAIN-CONTAINING PROTEIN-RELATED"/>
    <property type="match status" value="1"/>
</dbReference>
<dbReference type="OrthoDB" id="3559580at2759"/>
<evidence type="ECO:0000313" key="4">
    <source>
        <dbReference type="Proteomes" id="UP000293823"/>
    </source>
</evidence>
<organism evidence="3 4">
    <name type="scientific">Alternaria arborescens</name>
    <dbReference type="NCBI Taxonomy" id="156630"/>
    <lineage>
        <taxon>Eukaryota</taxon>
        <taxon>Fungi</taxon>
        <taxon>Dikarya</taxon>
        <taxon>Ascomycota</taxon>
        <taxon>Pezizomycotina</taxon>
        <taxon>Dothideomycetes</taxon>
        <taxon>Pleosporomycetidae</taxon>
        <taxon>Pleosporales</taxon>
        <taxon>Pleosporineae</taxon>
        <taxon>Pleosporaceae</taxon>
        <taxon>Alternaria</taxon>
        <taxon>Alternaria sect. Alternaria</taxon>
    </lineage>
</organism>
<dbReference type="EMBL" id="PEJP01000010">
    <property type="protein sequence ID" value="RYO70379.1"/>
    <property type="molecule type" value="Genomic_DNA"/>
</dbReference>
<evidence type="ECO:0000256" key="1">
    <source>
        <dbReference type="SAM" id="MobiDB-lite"/>
    </source>
</evidence>
<dbReference type="Pfam" id="PF20233">
    <property type="entry name" value="DUF6590"/>
    <property type="match status" value="1"/>
</dbReference>
<feature type="region of interest" description="Disordered" evidence="1">
    <location>
        <begin position="60"/>
        <end position="99"/>
    </location>
</feature>
<proteinExistence type="predicted"/>
<keyword evidence="4" id="KW-1185">Reference proteome</keyword>
<dbReference type="Proteomes" id="UP000293823">
    <property type="component" value="Unassembled WGS sequence"/>
</dbReference>